<keyword evidence="10" id="KW-0229">DNA integration</keyword>
<keyword evidence="8" id="KW-0460">Magnesium</keyword>
<dbReference type="Gene3D" id="4.10.60.10">
    <property type="entry name" value="Zinc finger, CCHC-type"/>
    <property type="match status" value="2"/>
</dbReference>
<gene>
    <name evidence="17" type="ORF">OSB04_032259</name>
</gene>
<keyword evidence="7" id="KW-0378">Hydrolase</keyword>
<sequence length="896" mass="102800">MCKHPKSDLQLEQKTTRSRPKYEVGDEESGGSTKRSRTSEEGDYSVETNKESSNADVSKAQRPMGRDAAKKKGKKEKVHMPMSLDYCVVSFNSRLLGVPTVEVRGEKDPIISSRWISEVEGAFLTSFCSAEVKVRFASNLLRGPTKDWWNVITRSRTLEQIGAMEWEEFVELFRTKFVPQIEVERLNSEFLSMTQTTKTVNEIAGKFLERSLFCREYVANKRMKMYRYADILKPEIHEFMVMAQCTTFQQMHERAWARDLKLERQGKRKKAEQFQPQVNKKFKAAVQKTNGKKEYPRRNHLGECRLGPSTCYKCGKPGHMSRDCKALAKLCFRCYQPGHFAHECPTIAGSTQLSGSVLVKAIEASAAKKTKIPKSRARVFQLMTTEAKVEPKVVRGMFPVNSKPSLVLFDTGASKSFVSLSFCKNFSNVMGRLDEPLEVEIVDEKSVWVSDVYRRNVIELEGVKFRIDLIPIPMKEINVVVGMNWLGHHLAKFDCESQTITGSGMKRLTKICSLAKARWYMHQRGASYLAFVVDSRVEKKKKTVADVPVVNDFLEDLPGVPPERQVEFEIDLIPGATPVAKAPYRLAPPEMQELSKLLEKGFILPSSSPWGALIPFVKKDGSMRMIDDLFNQLQGAAWFSKIDLRSGYHQVKVREEDVHKTAFRTRYEHFEFVVMPFGLTDAPAVFMDLMNRVYRPMLDISVIMFIDDTLIYPKSKEDHVKHLIKVLETLHKEQLYAKFSECDFWLQEVQFLGHRVNREGIKMNPAKVEAVIKWEVLKTSTEIRSFLRLARYYRRFIQDFSKIVVPLTRLMRKNGEEQQITFEMLQGRLCEVPVLTLSEGIEDMIVYCDASYQGLGCVLMQRGKVIAYASRQLKTHEVIYLTHDLELAVVVFALKI</sequence>
<evidence type="ECO:0000256" key="6">
    <source>
        <dbReference type="ARBA" id="ARBA00022759"/>
    </source>
</evidence>
<dbReference type="InterPro" id="IPR001969">
    <property type="entry name" value="Aspartic_peptidase_AS"/>
</dbReference>
<keyword evidence="2" id="KW-0808">Transferase</keyword>
<keyword evidence="14" id="KW-0863">Zinc-finger</keyword>
<keyword evidence="3" id="KW-0548">Nucleotidyltransferase</keyword>
<feature type="region of interest" description="Disordered" evidence="15">
    <location>
        <begin position="1"/>
        <end position="77"/>
    </location>
</feature>
<dbReference type="AlphaFoldDB" id="A0AA38W8X6"/>
<keyword evidence="11" id="KW-0695">RNA-directed DNA polymerase</keyword>
<evidence type="ECO:0000256" key="3">
    <source>
        <dbReference type="ARBA" id="ARBA00022695"/>
    </source>
</evidence>
<evidence type="ECO:0000313" key="17">
    <source>
        <dbReference type="EMBL" id="KAJ9539526.1"/>
    </source>
</evidence>
<evidence type="ECO:0000313" key="18">
    <source>
        <dbReference type="Proteomes" id="UP001172457"/>
    </source>
</evidence>
<dbReference type="InterPro" id="IPR043128">
    <property type="entry name" value="Rev_trsase/Diguanyl_cyclase"/>
</dbReference>
<keyword evidence="12" id="KW-0238">DNA-binding</keyword>
<dbReference type="Gene3D" id="3.30.70.270">
    <property type="match status" value="2"/>
</dbReference>
<dbReference type="GO" id="GO:0003723">
    <property type="term" value="F:RNA binding"/>
    <property type="evidence" value="ECO:0007669"/>
    <property type="project" value="UniProtKB-KW"/>
</dbReference>
<dbReference type="CDD" id="cd00303">
    <property type="entry name" value="retropepsin_like"/>
    <property type="match status" value="1"/>
</dbReference>
<dbReference type="InterPro" id="IPR000477">
    <property type="entry name" value="RT_dom"/>
</dbReference>
<evidence type="ECO:0000256" key="14">
    <source>
        <dbReference type="PROSITE-ProRule" id="PRU00047"/>
    </source>
</evidence>
<protein>
    <recommendedName>
        <fullName evidence="16">CCHC-type domain-containing protein</fullName>
    </recommendedName>
</protein>
<dbReference type="GO" id="GO:0006508">
    <property type="term" value="P:proteolysis"/>
    <property type="evidence" value="ECO:0007669"/>
    <property type="project" value="UniProtKB-KW"/>
</dbReference>
<dbReference type="Pfam" id="PF00098">
    <property type="entry name" value="zf-CCHC"/>
    <property type="match status" value="2"/>
</dbReference>
<dbReference type="InterPro" id="IPR021109">
    <property type="entry name" value="Peptidase_aspartic_dom_sf"/>
</dbReference>
<dbReference type="InterPro" id="IPR043502">
    <property type="entry name" value="DNA/RNA_pol_sf"/>
</dbReference>
<proteinExistence type="predicted"/>
<dbReference type="InterPro" id="IPR036875">
    <property type="entry name" value="Znf_CCHC_sf"/>
</dbReference>
<keyword evidence="9" id="KW-0694">RNA-binding</keyword>
<name>A0AA38W8X6_9ASTR</name>
<evidence type="ECO:0000256" key="7">
    <source>
        <dbReference type="ARBA" id="ARBA00022801"/>
    </source>
</evidence>
<accession>A0AA38W8X6</accession>
<comment type="caution">
    <text evidence="17">The sequence shown here is derived from an EMBL/GenBank/DDBJ whole genome shotgun (WGS) entry which is preliminary data.</text>
</comment>
<reference evidence="17" key="1">
    <citation type="submission" date="2023-03" db="EMBL/GenBank/DDBJ databases">
        <title>Chromosome-scale reference genome and RAD-based genetic map of yellow starthistle (Centaurea solstitialis) reveal putative structural variation and QTLs associated with invader traits.</title>
        <authorList>
            <person name="Reatini B."/>
            <person name="Cang F.A."/>
            <person name="Jiang Q."/>
            <person name="Mckibben M.T.W."/>
            <person name="Barker M.S."/>
            <person name="Rieseberg L.H."/>
            <person name="Dlugosch K.M."/>
        </authorList>
    </citation>
    <scope>NUCLEOTIDE SEQUENCE</scope>
    <source>
        <strain evidence="17">CAN-66</strain>
        <tissue evidence="17">Leaf</tissue>
    </source>
</reference>
<evidence type="ECO:0000256" key="9">
    <source>
        <dbReference type="ARBA" id="ARBA00022884"/>
    </source>
</evidence>
<evidence type="ECO:0000256" key="15">
    <source>
        <dbReference type="SAM" id="MobiDB-lite"/>
    </source>
</evidence>
<dbReference type="GO" id="GO:0003964">
    <property type="term" value="F:RNA-directed DNA polymerase activity"/>
    <property type="evidence" value="ECO:0007669"/>
    <property type="project" value="UniProtKB-KW"/>
</dbReference>
<feature type="domain" description="CCHC-type" evidence="16">
    <location>
        <begin position="331"/>
        <end position="345"/>
    </location>
</feature>
<keyword evidence="5" id="KW-0064">Aspartyl protease</keyword>
<evidence type="ECO:0000256" key="12">
    <source>
        <dbReference type="ARBA" id="ARBA00023125"/>
    </source>
</evidence>
<dbReference type="GO" id="GO:0004190">
    <property type="term" value="F:aspartic-type endopeptidase activity"/>
    <property type="evidence" value="ECO:0007669"/>
    <property type="project" value="UniProtKB-KW"/>
</dbReference>
<dbReference type="CDD" id="cd01647">
    <property type="entry name" value="RT_LTR"/>
    <property type="match status" value="1"/>
</dbReference>
<evidence type="ECO:0000256" key="5">
    <source>
        <dbReference type="ARBA" id="ARBA00022750"/>
    </source>
</evidence>
<dbReference type="InterPro" id="IPR041577">
    <property type="entry name" value="RT_RNaseH_2"/>
</dbReference>
<dbReference type="SMART" id="SM00343">
    <property type="entry name" value="ZnF_C2HC"/>
    <property type="match status" value="2"/>
</dbReference>
<dbReference type="SUPFAM" id="SSF50630">
    <property type="entry name" value="Acid proteases"/>
    <property type="match status" value="1"/>
</dbReference>
<evidence type="ECO:0000256" key="11">
    <source>
        <dbReference type="ARBA" id="ARBA00022918"/>
    </source>
</evidence>
<dbReference type="GO" id="GO:0003677">
    <property type="term" value="F:DNA binding"/>
    <property type="evidence" value="ECO:0007669"/>
    <property type="project" value="UniProtKB-KW"/>
</dbReference>
<dbReference type="PANTHER" id="PTHR37984">
    <property type="entry name" value="PROTEIN CBG26694"/>
    <property type="match status" value="1"/>
</dbReference>
<dbReference type="Proteomes" id="UP001172457">
    <property type="component" value="Chromosome 8"/>
</dbReference>
<keyword evidence="4" id="KW-0540">Nuclease</keyword>
<dbReference type="InterPro" id="IPR001878">
    <property type="entry name" value="Znf_CCHC"/>
</dbReference>
<dbReference type="InterPro" id="IPR005162">
    <property type="entry name" value="Retrotrans_gag_dom"/>
</dbReference>
<dbReference type="Gene3D" id="2.40.70.10">
    <property type="entry name" value="Acid Proteases"/>
    <property type="match status" value="1"/>
</dbReference>
<dbReference type="PANTHER" id="PTHR37984:SF5">
    <property type="entry name" value="PROTEIN NYNRIN-LIKE"/>
    <property type="match status" value="1"/>
</dbReference>
<evidence type="ECO:0000256" key="13">
    <source>
        <dbReference type="ARBA" id="ARBA00023268"/>
    </source>
</evidence>
<dbReference type="GO" id="GO:0015074">
    <property type="term" value="P:DNA integration"/>
    <property type="evidence" value="ECO:0007669"/>
    <property type="project" value="UniProtKB-KW"/>
</dbReference>
<dbReference type="Pfam" id="PF03732">
    <property type="entry name" value="Retrotrans_gag"/>
    <property type="match status" value="1"/>
</dbReference>
<dbReference type="Pfam" id="PF17919">
    <property type="entry name" value="RT_RNaseH_2"/>
    <property type="match status" value="1"/>
</dbReference>
<dbReference type="Pfam" id="PF00078">
    <property type="entry name" value="RVT_1"/>
    <property type="match status" value="1"/>
</dbReference>
<dbReference type="EMBL" id="JARYMX010000008">
    <property type="protein sequence ID" value="KAJ9539526.1"/>
    <property type="molecule type" value="Genomic_DNA"/>
</dbReference>
<evidence type="ECO:0000256" key="2">
    <source>
        <dbReference type="ARBA" id="ARBA00022679"/>
    </source>
</evidence>
<evidence type="ECO:0000256" key="8">
    <source>
        <dbReference type="ARBA" id="ARBA00022842"/>
    </source>
</evidence>
<keyword evidence="6" id="KW-0255">Endonuclease</keyword>
<feature type="domain" description="CCHC-type" evidence="16">
    <location>
        <begin position="311"/>
        <end position="325"/>
    </location>
</feature>
<evidence type="ECO:0000256" key="10">
    <source>
        <dbReference type="ARBA" id="ARBA00022908"/>
    </source>
</evidence>
<keyword evidence="14" id="KW-0862">Zinc</keyword>
<keyword evidence="13" id="KW-0511">Multifunctional enzyme</keyword>
<evidence type="ECO:0000256" key="1">
    <source>
        <dbReference type="ARBA" id="ARBA00022670"/>
    </source>
</evidence>
<organism evidence="17 18">
    <name type="scientific">Centaurea solstitialis</name>
    <name type="common">yellow star-thistle</name>
    <dbReference type="NCBI Taxonomy" id="347529"/>
    <lineage>
        <taxon>Eukaryota</taxon>
        <taxon>Viridiplantae</taxon>
        <taxon>Streptophyta</taxon>
        <taxon>Embryophyta</taxon>
        <taxon>Tracheophyta</taxon>
        <taxon>Spermatophyta</taxon>
        <taxon>Magnoliopsida</taxon>
        <taxon>eudicotyledons</taxon>
        <taxon>Gunneridae</taxon>
        <taxon>Pentapetalae</taxon>
        <taxon>asterids</taxon>
        <taxon>campanulids</taxon>
        <taxon>Asterales</taxon>
        <taxon>Asteraceae</taxon>
        <taxon>Carduoideae</taxon>
        <taxon>Cardueae</taxon>
        <taxon>Centaureinae</taxon>
        <taxon>Centaurea</taxon>
    </lineage>
</organism>
<dbReference type="SUPFAM" id="SSF56672">
    <property type="entry name" value="DNA/RNA polymerases"/>
    <property type="match status" value="1"/>
</dbReference>
<feature type="compositionally biased region" description="Basic and acidic residues" evidence="15">
    <location>
        <begin position="1"/>
        <end position="24"/>
    </location>
</feature>
<dbReference type="PROSITE" id="PS00141">
    <property type="entry name" value="ASP_PROTEASE"/>
    <property type="match status" value="1"/>
</dbReference>
<dbReference type="GO" id="GO:0004519">
    <property type="term" value="F:endonuclease activity"/>
    <property type="evidence" value="ECO:0007669"/>
    <property type="project" value="UniProtKB-KW"/>
</dbReference>
<dbReference type="Gene3D" id="3.10.10.10">
    <property type="entry name" value="HIV Type 1 Reverse Transcriptase, subunit A, domain 1"/>
    <property type="match status" value="2"/>
</dbReference>
<evidence type="ECO:0000256" key="4">
    <source>
        <dbReference type="ARBA" id="ARBA00022722"/>
    </source>
</evidence>
<keyword evidence="1" id="KW-0645">Protease</keyword>
<dbReference type="SUPFAM" id="SSF57756">
    <property type="entry name" value="Retrovirus zinc finger-like domains"/>
    <property type="match status" value="1"/>
</dbReference>
<dbReference type="FunFam" id="3.10.10.10:FF:000007">
    <property type="entry name" value="Retrovirus-related Pol polyprotein from transposon 17.6-like Protein"/>
    <property type="match status" value="1"/>
</dbReference>
<dbReference type="GO" id="GO:0008270">
    <property type="term" value="F:zinc ion binding"/>
    <property type="evidence" value="ECO:0007669"/>
    <property type="project" value="UniProtKB-KW"/>
</dbReference>
<dbReference type="PROSITE" id="PS50158">
    <property type="entry name" value="ZF_CCHC"/>
    <property type="match status" value="2"/>
</dbReference>
<dbReference type="InterPro" id="IPR050951">
    <property type="entry name" value="Retrovirus_Pol_polyprotein"/>
</dbReference>
<keyword evidence="18" id="KW-1185">Reference proteome</keyword>
<keyword evidence="14" id="KW-0479">Metal-binding</keyword>
<dbReference type="Pfam" id="PF08284">
    <property type="entry name" value="RVP_2"/>
    <property type="match status" value="1"/>
</dbReference>
<evidence type="ECO:0000259" key="16">
    <source>
        <dbReference type="PROSITE" id="PS50158"/>
    </source>
</evidence>